<proteinExistence type="predicted"/>
<sequence length="89" mass="10020">MSLELRRGYFNNRPARLRFAAHKVILKNSLPVCGCMQGRGVFFSFHFTLPVLAASALCFFFLFLLLSPNPFTLSYGKCKPLTVTLTADE</sequence>
<accession>A0AAV4QHL5</accession>
<dbReference type="AlphaFoldDB" id="A0AAV4QHL5"/>
<evidence type="ECO:0000256" key="1">
    <source>
        <dbReference type="SAM" id="Phobius"/>
    </source>
</evidence>
<keyword evidence="1" id="KW-0812">Transmembrane</keyword>
<protein>
    <submittedName>
        <fullName evidence="2">Uncharacterized protein</fullName>
    </submittedName>
</protein>
<keyword evidence="1" id="KW-0472">Membrane</keyword>
<keyword evidence="1" id="KW-1133">Transmembrane helix</keyword>
<gene>
    <name evidence="2" type="ORF">CDAR_209981</name>
</gene>
<name>A0AAV4QHL5_9ARAC</name>
<comment type="caution">
    <text evidence="2">The sequence shown here is derived from an EMBL/GenBank/DDBJ whole genome shotgun (WGS) entry which is preliminary data.</text>
</comment>
<dbReference type="EMBL" id="BPLQ01004390">
    <property type="protein sequence ID" value="GIY07764.1"/>
    <property type="molecule type" value="Genomic_DNA"/>
</dbReference>
<reference evidence="2 3" key="1">
    <citation type="submission" date="2021-06" db="EMBL/GenBank/DDBJ databases">
        <title>Caerostris darwini draft genome.</title>
        <authorList>
            <person name="Kono N."/>
            <person name="Arakawa K."/>
        </authorList>
    </citation>
    <scope>NUCLEOTIDE SEQUENCE [LARGE SCALE GENOMIC DNA]</scope>
</reference>
<feature type="transmembrane region" description="Helical" evidence="1">
    <location>
        <begin position="47"/>
        <end position="66"/>
    </location>
</feature>
<evidence type="ECO:0000313" key="3">
    <source>
        <dbReference type="Proteomes" id="UP001054837"/>
    </source>
</evidence>
<keyword evidence="3" id="KW-1185">Reference proteome</keyword>
<dbReference type="Proteomes" id="UP001054837">
    <property type="component" value="Unassembled WGS sequence"/>
</dbReference>
<organism evidence="2 3">
    <name type="scientific">Caerostris darwini</name>
    <dbReference type="NCBI Taxonomy" id="1538125"/>
    <lineage>
        <taxon>Eukaryota</taxon>
        <taxon>Metazoa</taxon>
        <taxon>Ecdysozoa</taxon>
        <taxon>Arthropoda</taxon>
        <taxon>Chelicerata</taxon>
        <taxon>Arachnida</taxon>
        <taxon>Araneae</taxon>
        <taxon>Araneomorphae</taxon>
        <taxon>Entelegynae</taxon>
        <taxon>Araneoidea</taxon>
        <taxon>Araneidae</taxon>
        <taxon>Caerostris</taxon>
    </lineage>
</organism>
<evidence type="ECO:0000313" key="2">
    <source>
        <dbReference type="EMBL" id="GIY07764.1"/>
    </source>
</evidence>